<organism evidence="1">
    <name type="scientific">Solanum chilense</name>
    <name type="common">Tomato</name>
    <name type="synonym">Lycopersicon chilense</name>
    <dbReference type="NCBI Taxonomy" id="4083"/>
    <lineage>
        <taxon>Eukaryota</taxon>
        <taxon>Viridiplantae</taxon>
        <taxon>Streptophyta</taxon>
        <taxon>Embryophyta</taxon>
        <taxon>Tracheophyta</taxon>
        <taxon>Spermatophyta</taxon>
        <taxon>Magnoliopsida</taxon>
        <taxon>eudicotyledons</taxon>
        <taxon>Gunneridae</taxon>
        <taxon>Pentapetalae</taxon>
        <taxon>asterids</taxon>
        <taxon>lamiids</taxon>
        <taxon>Solanales</taxon>
        <taxon>Solanaceae</taxon>
        <taxon>Solanoideae</taxon>
        <taxon>Solaneae</taxon>
        <taxon>Solanum</taxon>
        <taxon>Solanum subgen. Lycopersicon</taxon>
    </lineage>
</organism>
<proteinExistence type="predicted"/>
<name>A0A6N2CIA0_SOLCI</name>
<protein>
    <submittedName>
        <fullName evidence="1">Uncharacterized protein</fullName>
    </submittedName>
</protein>
<comment type="caution">
    <text evidence="1">The sequence shown here is derived from an EMBL/GenBank/DDBJ whole genome shotgun (WGS) entry which is preliminary data.</text>
</comment>
<sequence length="72" mass="7903">MNTWKNCAEIVEVTTYGAIDGPSTPRQSIGGHRCVKEMLLKKGRGILTKCGATEALDGPSLPRRIVLLIHYH</sequence>
<gene>
    <name evidence="1" type="ORF">EJD97_003815</name>
</gene>
<reference evidence="1" key="1">
    <citation type="submission" date="2019-05" db="EMBL/GenBank/DDBJ databases">
        <title>The de novo reference genome and transcriptome assemblies of the wild tomato species Solanum chilense.</title>
        <authorList>
            <person name="Stam R."/>
            <person name="Nosenko T."/>
            <person name="Hoerger A.C."/>
            <person name="Stephan W."/>
            <person name="Seidel M.A."/>
            <person name="Kuhn J.M.M."/>
            <person name="Haberer G."/>
            <person name="Tellier A."/>
        </authorList>
    </citation>
    <scope>NUCLEOTIDE SEQUENCE</scope>
    <source>
        <tissue evidence="1">Mature leaves</tissue>
    </source>
</reference>
<accession>A0A6N2CIA0</accession>
<evidence type="ECO:0000313" key="1">
    <source>
        <dbReference type="EMBL" id="TMX04924.1"/>
    </source>
</evidence>
<dbReference type="EMBL" id="RXGB01000152">
    <property type="protein sequence ID" value="TMX04924.1"/>
    <property type="molecule type" value="Genomic_DNA"/>
</dbReference>
<dbReference type="AlphaFoldDB" id="A0A6N2CIA0"/>